<dbReference type="RefSeq" id="WP_183772746.1">
    <property type="nucleotide sequence ID" value="NZ_CAWVEG010000225.1"/>
</dbReference>
<dbReference type="Proteomes" id="UP000543642">
    <property type="component" value="Unassembled WGS sequence"/>
</dbReference>
<feature type="compositionally biased region" description="Basic and acidic residues" evidence="4">
    <location>
        <begin position="46"/>
        <end position="71"/>
    </location>
</feature>
<dbReference type="InterPro" id="IPR019734">
    <property type="entry name" value="TPR_rpt"/>
</dbReference>
<dbReference type="InterPro" id="IPR050498">
    <property type="entry name" value="Ycf3"/>
</dbReference>
<evidence type="ECO:0000313" key="7">
    <source>
        <dbReference type="Proteomes" id="UP000543642"/>
    </source>
</evidence>
<dbReference type="PANTHER" id="PTHR44858">
    <property type="entry name" value="TETRATRICOPEPTIDE REPEAT PROTEIN 6"/>
    <property type="match status" value="1"/>
</dbReference>
<reference evidence="6 7" key="1">
    <citation type="submission" date="2020-08" db="EMBL/GenBank/DDBJ databases">
        <title>Genomic Encyclopedia of Type Strains, Phase IV (KMG-IV): sequencing the most valuable type-strain genomes for metagenomic binning, comparative biology and taxonomic classification.</title>
        <authorList>
            <person name="Goeker M."/>
        </authorList>
    </citation>
    <scope>NUCLEOTIDE SEQUENCE [LARGE SCALE GENOMIC DNA]</scope>
    <source>
        <strain evidence="6 7">DSM 106146</strain>
    </source>
</reference>
<dbReference type="GO" id="GO:0009279">
    <property type="term" value="C:cell outer membrane"/>
    <property type="evidence" value="ECO:0007669"/>
    <property type="project" value="TreeGrafter"/>
</dbReference>
<dbReference type="SUPFAM" id="SSF81901">
    <property type="entry name" value="HCP-like"/>
    <property type="match status" value="1"/>
</dbReference>
<feature type="repeat" description="TPR" evidence="3">
    <location>
        <begin position="378"/>
        <end position="411"/>
    </location>
</feature>
<dbReference type="GO" id="GO:0046813">
    <property type="term" value="P:receptor-mediated virion attachment to host cell"/>
    <property type="evidence" value="ECO:0007669"/>
    <property type="project" value="TreeGrafter"/>
</dbReference>
<accession>A0A7W8H9E6</accession>
<keyword evidence="1" id="KW-0677">Repeat</keyword>
<proteinExistence type="predicted"/>
<keyword evidence="5" id="KW-0472">Membrane</keyword>
<dbReference type="Pfam" id="PF14559">
    <property type="entry name" value="TPR_19"/>
    <property type="match status" value="1"/>
</dbReference>
<comment type="caution">
    <text evidence="6">The sequence shown here is derived from an EMBL/GenBank/DDBJ whole genome shotgun (WGS) entry which is preliminary data.</text>
</comment>
<feature type="compositionally biased region" description="Basic and acidic residues" evidence="4">
    <location>
        <begin position="1"/>
        <end position="10"/>
    </location>
</feature>
<evidence type="ECO:0000256" key="2">
    <source>
        <dbReference type="ARBA" id="ARBA00022803"/>
    </source>
</evidence>
<keyword evidence="7" id="KW-1185">Reference proteome</keyword>
<feature type="transmembrane region" description="Helical" evidence="5">
    <location>
        <begin position="141"/>
        <end position="164"/>
    </location>
</feature>
<dbReference type="EMBL" id="JACHFW010000004">
    <property type="protein sequence ID" value="MBB5264227.1"/>
    <property type="molecule type" value="Genomic_DNA"/>
</dbReference>
<evidence type="ECO:0000256" key="1">
    <source>
        <dbReference type="ARBA" id="ARBA00022737"/>
    </source>
</evidence>
<dbReference type="PROSITE" id="PS50293">
    <property type="entry name" value="TPR_REGION"/>
    <property type="match status" value="1"/>
</dbReference>
<evidence type="ECO:0000256" key="5">
    <source>
        <dbReference type="SAM" id="Phobius"/>
    </source>
</evidence>
<feature type="compositionally biased region" description="Basic and acidic residues" evidence="4">
    <location>
        <begin position="84"/>
        <end position="103"/>
    </location>
</feature>
<dbReference type="AlphaFoldDB" id="A0A7W8H9E6"/>
<dbReference type="InterPro" id="IPR011990">
    <property type="entry name" value="TPR-like_helical_dom_sf"/>
</dbReference>
<gene>
    <name evidence="6" type="ORF">HNP82_001338</name>
</gene>
<evidence type="ECO:0000256" key="4">
    <source>
        <dbReference type="SAM" id="MobiDB-lite"/>
    </source>
</evidence>
<protein>
    <submittedName>
        <fullName evidence="6">Tetratricopeptide (TPR) repeat protein</fullName>
    </submittedName>
</protein>
<feature type="repeat" description="TPR" evidence="3">
    <location>
        <begin position="310"/>
        <end position="343"/>
    </location>
</feature>
<dbReference type="SMART" id="SM00028">
    <property type="entry name" value="TPR"/>
    <property type="match status" value="10"/>
</dbReference>
<sequence length="529" mass="58554">MEKEPFESKKSRQIPQGRSRIKKISQNPETGRFDPDLVSILPETSWEDRMTWARTTAAREKAAALKGERQGAENGRQVSGRRTWTPEKEPQSLKRSGRERTEGTRPVSGNSDGRRRQGGLPATQRRPSGPRSHRKGRSFRLAKIIAALLIFVVIVGCVAVIITYSQGSSTNRRGLRAYNDGEYTQAAELFGQALESDPSNSEYLVNLGMTYIALGQYDEALSSFDTAITNTNQSSILQLAKRGSGIVYLSSGHYSKAADLFREALSYSGASYGETEIDILYYLAEALEQAGDSTGAVDCYTQIIEYQEDANAYMLRGLAYQSAGDNASAESDLEKAIDSDKRNYKTYLALYEVLTAQGKTDEAAQVLNDALLLGGKNGEDYSNRGIVYMYQGDYEGAQEAFNTALEKGYNGAYLGLAQSLSSQGDYEGAAAMYEQYLAIDTSNAAAYNEYGLCLMELERYEDAQAAFAAGIEKNDRLVDRELMYNEAVALEYLKDWEGALEKMRAFVEKYPDDAQGQHELTFLESMLSD</sequence>
<feature type="repeat" description="TPR" evidence="3">
    <location>
        <begin position="167"/>
        <end position="200"/>
    </location>
</feature>
<keyword evidence="2 3" id="KW-0802">TPR repeat</keyword>
<keyword evidence="5" id="KW-1133">Transmembrane helix</keyword>
<dbReference type="SUPFAM" id="SSF48452">
    <property type="entry name" value="TPR-like"/>
    <property type="match status" value="1"/>
</dbReference>
<feature type="repeat" description="TPR" evidence="3">
    <location>
        <begin position="201"/>
        <end position="234"/>
    </location>
</feature>
<organism evidence="6 7">
    <name type="scientific">Catenibacillus scindens</name>
    <dbReference type="NCBI Taxonomy" id="673271"/>
    <lineage>
        <taxon>Bacteria</taxon>
        <taxon>Bacillati</taxon>
        <taxon>Bacillota</taxon>
        <taxon>Clostridia</taxon>
        <taxon>Lachnospirales</taxon>
        <taxon>Lachnospiraceae</taxon>
        <taxon>Catenibacillus</taxon>
    </lineage>
</organism>
<feature type="region of interest" description="Disordered" evidence="4">
    <location>
        <begin position="1"/>
        <end position="136"/>
    </location>
</feature>
<name>A0A7W8H9E6_9FIRM</name>
<dbReference type="Pfam" id="PF13432">
    <property type="entry name" value="TPR_16"/>
    <property type="match status" value="4"/>
</dbReference>
<evidence type="ECO:0000256" key="3">
    <source>
        <dbReference type="PROSITE-ProRule" id="PRU00339"/>
    </source>
</evidence>
<keyword evidence="5" id="KW-0812">Transmembrane</keyword>
<dbReference type="PANTHER" id="PTHR44858:SF1">
    <property type="entry name" value="UDP-N-ACETYLGLUCOSAMINE--PEPTIDE N-ACETYLGLUCOSAMINYLTRANSFERASE SPINDLY-RELATED"/>
    <property type="match status" value="1"/>
</dbReference>
<dbReference type="PROSITE" id="PS50005">
    <property type="entry name" value="TPR"/>
    <property type="match status" value="4"/>
</dbReference>
<evidence type="ECO:0000313" key="6">
    <source>
        <dbReference type="EMBL" id="MBB5264227.1"/>
    </source>
</evidence>
<dbReference type="Gene3D" id="1.25.40.10">
    <property type="entry name" value="Tetratricopeptide repeat domain"/>
    <property type="match status" value="4"/>
</dbReference>